<dbReference type="EnsemblPlants" id="OB05G28990.1">
    <property type="protein sequence ID" value="OB05G28990.1"/>
    <property type="gene ID" value="OB05G28990"/>
</dbReference>
<evidence type="ECO:0000313" key="1">
    <source>
        <dbReference type="EnsemblPlants" id="OB05G28990.1"/>
    </source>
</evidence>
<organism evidence="1">
    <name type="scientific">Oryza brachyantha</name>
    <name type="common">malo sina</name>
    <dbReference type="NCBI Taxonomy" id="4533"/>
    <lineage>
        <taxon>Eukaryota</taxon>
        <taxon>Viridiplantae</taxon>
        <taxon>Streptophyta</taxon>
        <taxon>Embryophyta</taxon>
        <taxon>Tracheophyta</taxon>
        <taxon>Spermatophyta</taxon>
        <taxon>Magnoliopsida</taxon>
        <taxon>Liliopsida</taxon>
        <taxon>Poales</taxon>
        <taxon>Poaceae</taxon>
        <taxon>BOP clade</taxon>
        <taxon>Oryzoideae</taxon>
        <taxon>Oryzeae</taxon>
        <taxon>Oryzinae</taxon>
        <taxon>Oryza</taxon>
    </lineage>
</organism>
<keyword evidence="2" id="KW-1185">Reference proteome</keyword>
<dbReference type="Proteomes" id="UP000006038">
    <property type="component" value="Chromosome 5"/>
</dbReference>
<proteinExistence type="predicted"/>
<protein>
    <submittedName>
        <fullName evidence="1">Uncharacterized protein</fullName>
    </submittedName>
</protein>
<dbReference type="AlphaFoldDB" id="J3M8H5"/>
<accession>J3M8H5</accession>
<dbReference type="HOGENOM" id="CLU_2853335_0_0_1"/>
<dbReference type="Gramene" id="OB05G28990.1">
    <property type="protein sequence ID" value="OB05G28990.1"/>
    <property type="gene ID" value="OB05G28990"/>
</dbReference>
<reference evidence="1" key="2">
    <citation type="submission" date="2013-04" db="UniProtKB">
        <authorList>
            <consortium name="EnsemblPlants"/>
        </authorList>
    </citation>
    <scope>IDENTIFICATION</scope>
</reference>
<evidence type="ECO:0000313" key="2">
    <source>
        <dbReference type="Proteomes" id="UP000006038"/>
    </source>
</evidence>
<sequence length="65" mass="6938">MGRNPASPSTACNFWGKSVGPVQCATCPLLTAHVAIQSARTVEHKARSSTSEFIFFLGGTAAWRK</sequence>
<name>J3M8H5_ORYBR</name>
<reference evidence="1" key="1">
    <citation type="journal article" date="2013" name="Nat. Commun.">
        <title>Whole-genome sequencing of Oryza brachyantha reveals mechanisms underlying Oryza genome evolution.</title>
        <authorList>
            <person name="Chen J."/>
            <person name="Huang Q."/>
            <person name="Gao D."/>
            <person name="Wang J."/>
            <person name="Lang Y."/>
            <person name="Liu T."/>
            <person name="Li B."/>
            <person name="Bai Z."/>
            <person name="Luis Goicoechea J."/>
            <person name="Liang C."/>
            <person name="Chen C."/>
            <person name="Zhang W."/>
            <person name="Sun S."/>
            <person name="Liao Y."/>
            <person name="Zhang X."/>
            <person name="Yang L."/>
            <person name="Song C."/>
            <person name="Wang M."/>
            <person name="Shi J."/>
            <person name="Liu G."/>
            <person name="Liu J."/>
            <person name="Zhou H."/>
            <person name="Zhou W."/>
            <person name="Yu Q."/>
            <person name="An N."/>
            <person name="Chen Y."/>
            <person name="Cai Q."/>
            <person name="Wang B."/>
            <person name="Liu B."/>
            <person name="Min J."/>
            <person name="Huang Y."/>
            <person name="Wu H."/>
            <person name="Li Z."/>
            <person name="Zhang Y."/>
            <person name="Yin Y."/>
            <person name="Song W."/>
            <person name="Jiang J."/>
            <person name="Jackson S.A."/>
            <person name="Wing R.A."/>
            <person name="Wang J."/>
            <person name="Chen M."/>
        </authorList>
    </citation>
    <scope>NUCLEOTIDE SEQUENCE [LARGE SCALE GENOMIC DNA]</scope>
    <source>
        <strain evidence="1">cv. IRGC 101232</strain>
    </source>
</reference>